<keyword evidence="3" id="KW-1185">Reference proteome</keyword>
<dbReference type="EMBL" id="PYGD01000010">
    <property type="protein sequence ID" value="PSK89809.1"/>
    <property type="molecule type" value="Genomic_DNA"/>
</dbReference>
<protein>
    <submittedName>
        <fullName evidence="2">Uncharacterized protein</fullName>
    </submittedName>
</protein>
<reference evidence="2 3" key="1">
    <citation type="submission" date="2018-03" db="EMBL/GenBank/DDBJ databases">
        <title>Genomic Encyclopedia of Type Strains, Phase III (KMG-III): the genomes of soil and plant-associated and newly described type strains.</title>
        <authorList>
            <person name="Whitman W."/>
        </authorList>
    </citation>
    <scope>NUCLEOTIDE SEQUENCE [LARGE SCALE GENOMIC DNA]</scope>
    <source>
        <strain evidence="2 3">CGMCC 1.12700</strain>
    </source>
</reference>
<proteinExistence type="predicted"/>
<keyword evidence="1" id="KW-0732">Signal</keyword>
<comment type="caution">
    <text evidence="2">The sequence shown here is derived from an EMBL/GenBank/DDBJ whole genome shotgun (WGS) entry which is preliminary data.</text>
</comment>
<dbReference type="OrthoDB" id="683298at2"/>
<feature type="signal peptide" evidence="1">
    <location>
        <begin position="1"/>
        <end position="19"/>
    </location>
</feature>
<dbReference type="RefSeq" id="WP_146146823.1">
    <property type="nucleotide sequence ID" value="NZ_PYGD01000010.1"/>
</dbReference>
<organism evidence="2 3">
    <name type="scientific">Taibaiella chishuiensis</name>
    <dbReference type="NCBI Taxonomy" id="1434707"/>
    <lineage>
        <taxon>Bacteria</taxon>
        <taxon>Pseudomonadati</taxon>
        <taxon>Bacteroidota</taxon>
        <taxon>Chitinophagia</taxon>
        <taxon>Chitinophagales</taxon>
        <taxon>Chitinophagaceae</taxon>
        <taxon>Taibaiella</taxon>
    </lineage>
</organism>
<accession>A0A2P8CXW3</accession>
<evidence type="ECO:0000313" key="3">
    <source>
        <dbReference type="Proteomes" id="UP000240572"/>
    </source>
</evidence>
<sequence>MKKLFTALALIAGASSANAGLFITNNAGCDLALQLTAHDVNHPAACSYYVFVEIPMGTARAYNNVTELNNGWSLNQTGTPNYANMTATGSGWDAAWIFQAPYFIGNAGTCAAGTSISYTDPFGCSYNATWTNLGGNNVLIVVNP</sequence>
<gene>
    <name evidence="2" type="ORF">B0I18_110110</name>
</gene>
<feature type="chain" id="PRO_5015150243" evidence="1">
    <location>
        <begin position="20"/>
        <end position="144"/>
    </location>
</feature>
<dbReference type="AlphaFoldDB" id="A0A2P8CXW3"/>
<name>A0A2P8CXW3_9BACT</name>
<dbReference type="Proteomes" id="UP000240572">
    <property type="component" value="Unassembled WGS sequence"/>
</dbReference>
<evidence type="ECO:0000256" key="1">
    <source>
        <dbReference type="SAM" id="SignalP"/>
    </source>
</evidence>
<evidence type="ECO:0000313" key="2">
    <source>
        <dbReference type="EMBL" id="PSK89809.1"/>
    </source>
</evidence>